<evidence type="ECO:0000259" key="15">
    <source>
        <dbReference type="Pfam" id="PF00391"/>
    </source>
</evidence>
<evidence type="ECO:0000256" key="1">
    <source>
        <dbReference type="ARBA" id="ARBA00001946"/>
    </source>
</evidence>
<dbReference type="InterPro" id="IPR008279">
    <property type="entry name" value="PEP-util_enz_mobile_dom"/>
</dbReference>
<dbReference type="KEGG" id="amr:AM1_2347"/>
<evidence type="ECO:0000256" key="14">
    <source>
        <dbReference type="ARBA" id="ARBA00047700"/>
    </source>
</evidence>
<dbReference type="Pfam" id="PF00391">
    <property type="entry name" value="PEP-utilizers"/>
    <property type="match status" value="1"/>
</dbReference>
<evidence type="ECO:0000256" key="5">
    <source>
        <dbReference type="ARBA" id="ARBA00011996"/>
    </source>
</evidence>
<evidence type="ECO:0000313" key="18">
    <source>
        <dbReference type="EMBL" id="ABW27357.1"/>
    </source>
</evidence>
<evidence type="ECO:0000256" key="7">
    <source>
        <dbReference type="ARBA" id="ARBA00022679"/>
    </source>
</evidence>
<protein>
    <recommendedName>
        <fullName evidence="6">Phosphoenolpyruvate synthase</fullName>
        <ecNumber evidence="5">2.7.9.2</ecNumber>
    </recommendedName>
    <alternativeName>
        <fullName evidence="13">Pyruvate, water dikinase</fullName>
    </alternativeName>
</protein>
<accession>B0C256</accession>
<evidence type="ECO:0000256" key="3">
    <source>
        <dbReference type="ARBA" id="ARBA00004742"/>
    </source>
</evidence>
<dbReference type="InterPro" id="IPR006319">
    <property type="entry name" value="PEP_synth"/>
</dbReference>
<dbReference type="PROSITE" id="PS00742">
    <property type="entry name" value="PEP_ENZYMES_2"/>
    <property type="match status" value="1"/>
</dbReference>
<dbReference type="InterPro" id="IPR013815">
    <property type="entry name" value="ATP_grasp_subdomain_1"/>
</dbReference>
<dbReference type="eggNOG" id="COG0574">
    <property type="taxonomic scope" value="Bacteria"/>
</dbReference>
<dbReference type="GO" id="GO:0006094">
    <property type="term" value="P:gluconeogenesis"/>
    <property type="evidence" value="ECO:0007669"/>
    <property type="project" value="UniProtKB-UniPathway"/>
</dbReference>
<evidence type="ECO:0000256" key="4">
    <source>
        <dbReference type="ARBA" id="ARBA00007837"/>
    </source>
</evidence>
<evidence type="ECO:0000256" key="11">
    <source>
        <dbReference type="ARBA" id="ARBA00022840"/>
    </source>
</evidence>
<evidence type="ECO:0000256" key="10">
    <source>
        <dbReference type="ARBA" id="ARBA00022777"/>
    </source>
</evidence>
<dbReference type="OrthoDB" id="9765468at2"/>
<dbReference type="Gene3D" id="3.20.20.60">
    <property type="entry name" value="Phosphoenolpyruvate-binding domains"/>
    <property type="match status" value="1"/>
</dbReference>
<keyword evidence="19" id="KW-1185">Reference proteome</keyword>
<dbReference type="InterPro" id="IPR015813">
    <property type="entry name" value="Pyrv/PenolPyrv_kinase-like_dom"/>
</dbReference>
<feature type="domain" description="Pyruvate phosphate dikinase AMP/ATP-binding" evidence="16">
    <location>
        <begin position="157"/>
        <end position="326"/>
    </location>
</feature>
<evidence type="ECO:0000256" key="13">
    <source>
        <dbReference type="ARBA" id="ARBA00033470"/>
    </source>
</evidence>
<dbReference type="GO" id="GO:0008986">
    <property type="term" value="F:pyruvate, water dikinase activity"/>
    <property type="evidence" value="ECO:0007669"/>
    <property type="project" value="UniProtKB-EC"/>
</dbReference>
<evidence type="ECO:0000256" key="9">
    <source>
        <dbReference type="ARBA" id="ARBA00022741"/>
    </source>
</evidence>
<evidence type="ECO:0000259" key="17">
    <source>
        <dbReference type="Pfam" id="PF02896"/>
    </source>
</evidence>
<dbReference type="SUPFAM" id="SSF52009">
    <property type="entry name" value="Phosphohistidine domain"/>
    <property type="match status" value="1"/>
</dbReference>
<dbReference type="GO" id="GO:0046872">
    <property type="term" value="F:metal ion binding"/>
    <property type="evidence" value="ECO:0007669"/>
    <property type="project" value="UniProtKB-KW"/>
</dbReference>
<feature type="domain" description="PEP-utilising enzyme C-terminal" evidence="17">
    <location>
        <begin position="469"/>
        <end position="755"/>
    </location>
</feature>
<dbReference type="AlphaFoldDB" id="B0C256"/>
<evidence type="ECO:0000256" key="12">
    <source>
        <dbReference type="ARBA" id="ARBA00022842"/>
    </source>
</evidence>
<dbReference type="InterPro" id="IPR040442">
    <property type="entry name" value="Pyrv_kinase-like_dom_sf"/>
</dbReference>
<keyword evidence="12" id="KW-0460">Magnesium</keyword>
<feature type="domain" description="PEP-utilising enzyme mobile" evidence="15">
    <location>
        <begin position="381"/>
        <end position="449"/>
    </location>
</feature>
<dbReference type="InterPro" id="IPR000121">
    <property type="entry name" value="PEP_util_C"/>
</dbReference>
<evidence type="ECO:0000259" key="16">
    <source>
        <dbReference type="Pfam" id="PF01326"/>
    </source>
</evidence>
<comment type="pathway">
    <text evidence="3">Carbohydrate biosynthesis; gluconeogenesis.</text>
</comment>
<dbReference type="Pfam" id="PF01326">
    <property type="entry name" value="PPDK_N"/>
    <property type="match status" value="1"/>
</dbReference>
<dbReference type="Proteomes" id="UP000000268">
    <property type="component" value="Chromosome"/>
</dbReference>
<keyword evidence="10" id="KW-0418">Kinase</keyword>
<keyword evidence="18" id="KW-0670">Pyruvate</keyword>
<dbReference type="GO" id="GO:0005524">
    <property type="term" value="F:ATP binding"/>
    <property type="evidence" value="ECO:0007669"/>
    <property type="project" value="UniProtKB-KW"/>
</dbReference>
<keyword evidence="9" id="KW-0547">Nucleotide-binding</keyword>
<comment type="catalytic activity">
    <reaction evidence="14">
        <text>pyruvate + ATP + H2O = phosphoenolpyruvate + AMP + phosphate + 2 H(+)</text>
        <dbReference type="Rhea" id="RHEA:11364"/>
        <dbReference type="ChEBI" id="CHEBI:15361"/>
        <dbReference type="ChEBI" id="CHEBI:15377"/>
        <dbReference type="ChEBI" id="CHEBI:15378"/>
        <dbReference type="ChEBI" id="CHEBI:30616"/>
        <dbReference type="ChEBI" id="CHEBI:43474"/>
        <dbReference type="ChEBI" id="CHEBI:58702"/>
        <dbReference type="ChEBI" id="CHEBI:456215"/>
        <dbReference type="EC" id="2.7.9.2"/>
    </reaction>
</comment>
<evidence type="ECO:0000256" key="6">
    <source>
        <dbReference type="ARBA" id="ARBA00021623"/>
    </source>
</evidence>
<dbReference type="HOGENOM" id="CLU_007308_6_2_3"/>
<keyword evidence="7" id="KW-0808">Transferase</keyword>
<sequence length="775" mass="84859">MRSSVQDNFVESLYWLNKLETTHSLRVGDAALGLAELYNAQVPVLPSAVIGTESFQQFCRSIVWSSPFLSDFPHVSLRIRAAHPFQLQAVAEEIAQRFEQTALPPLWLQTASAELQSLSNDWRLCLSLTLPKPWAQFTPLLTEMLPVQYCSLTGIGTAIKQAWNSTFTAQTLLLMQERAIPIDQLRVALLLQPVTSAQASGFLTVTETYIQVQATHGLSKSLMMGEILPETYTYDRQEKRWHRYPGSITSAYQVPFETSIPGELGLVQQILTPVSDSWVLEQLQLEQLLDLAQKLPPLQSELQAVEWIFSGKESEELHIAGLRPAQPLPPLTAALQLREEPGLDDNSRVIAAGLAAAVGQVTAPILVCEDPSQLQPNIVANQIVVLKQVRPVDWVWLQKVAGLICTTGGHTSHGAIMARELGLPAVVGIAGALETFQSGQMVLLDGNQGQVLAAPSSSSPGRASLSTPAKPALDLDLQTTQLWVNLSQSQRLERALHLPVHGVGLLRSEWFLLDICQGQLPEVWIQQQGADAFVSHLSHHLLSFVQAWHPRPVLYRSLDCKQDAAHSLQPANSILGLRGGAQYMYDSTLFDLELQALAKLCHQGCQNIRLILPFIRSVEEFVFCRDRLHAAHLLEHLQIWIMAEVPSVLFQLSEYVAAGVQGIAIGTNDLTQLILGVHRENTYLTERYTANHPAVVAALSQLVKTAKSLGIPCSICGQAPVQHPQLIHQFVAWGVTAISVDLSAVPATQIAIATAEAQLKSKTASTSASSTIQNG</sequence>
<dbReference type="Gene3D" id="3.50.30.10">
    <property type="entry name" value="Phosphohistidine domain"/>
    <property type="match status" value="1"/>
</dbReference>
<comment type="function">
    <text evidence="2">Catalyzes the phosphorylation of pyruvate to phosphoenolpyruvate.</text>
</comment>
<dbReference type="RefSeq" id="WP_012162830.1">
    <property type="nucleotide sequence ID" value="NC_009925.1"/>
</dbReference>
<organism evidence="18 19">
    <name type="scientific">Acaryochloris marina (strain MBIC 11017)</name>
    <dbReference type="NCBI Taxonomy" id="329726"/>
    <lineage>
        <taxon>Bacteria</taxon>
        <taxon>Bacillati</taxon>
        <taxon>Cyanobacteriota</taxon>
        <taxon>Cyanophyceae</taxon>
        <taxon>Acaryochloridales</taxon>
        <taxon>Acaryochloridaceae</taxon>
        <taxon>Acaryochloris</taxon>
    </lineage>
</organism>
<proteinExistence type="inferred from homology"/>
<dbReference type="PANTHER" id="PTHR43030:SF1">
    <property type="entry name" value="PHOSPHOENOLPYRUVATE SYNTHASE"/>
    <property type="match status" value="1"/>
</dbReference>
<dbReference type="Pfam" id="PF02896">
    <property type="entry name" value="PEP-utilizers_C"/>
    <property type="match status" value="1"/>
</dbReference>
<comment type="cofactor">
    <cofactor evidence="1">
        <name>Mg(2+)</name>
        <dbReference type="ChEBI" id="CHEBI:18420"/>
    </cofactor>
</comment>
<evidence type="ECO:0000256" key="2">
    <source>
        <dbReference type="ARBA" id="ARBA00002988"/>
    </source>
</evidence>
<dbReference type="SUPFAM" id="SSF51621">
    <property type="entry name" value="Phosphoenolpyruvate/pyruvate domain"/>
    <property type="match status" value="1"/>
</dbReference>
<dbReference type="EC" id="2.7.9.2" evidence="5"/>
<dbReference type="EMBL" id="CP000828">
    <property type="protein sequence ID" value="ABW27357.1"/>
    <property type="molecule type" value="Genomic_DNA"/>
</dbReference>
<dbReference type="PANTHER" id="PTHR43030">
    <property type="entry name" value="PHOSPHOENOLPYRUVATE SYNTHASE"/>
    <property type="match status" value="1"/>
</dbReference>
<dbReference type="Gene3D" id="3.30.1490.20">
    <property type="entry name" value="ATP-grasp fold, A domain"/>
    <property type="match status" value="1"/>
</dbReference>
<keyword evidence="11" id="KW-0067">ATP-binding</keyword>
<gene>
    <name evidence="18" type="ordered locus">AM1_2347</name>
</gene>
<dbReference type="Gene3D" id="3.30.470.20">
    <property type="entry name" value="ATP-grasp fold, B domain"/>
    <property type="match status" value="1"/>
</dbReference>
<dbReference type="UniPathway" id="UPA00138"/>
<dbReference type="eggNOG" id="COG1080">
    <property type="taxonomic scope" value="Bacteria"/>
</dbReference>
<reference evidence="18 19" key="1">
    <citation type="journal article" date="2008" name="Proc. Natl. Acad. Sci. U.S.A.">
        <title>Niche adaptation and genome expansion in the chlorophyll d-producing cyanobacterium Acaryochloris marina.</title>
        <authorList>
            <person name="Swingley W.D."/>
            <person name="Chen M."/>
            <person name="Cheung P.C."/>
            <person name="Conrad A.L."/>
            <person name="Dejesa L.C."/>
            <person name="Hao J."/>
            <person name="Honchak B.M."/>
            <person name="Karbach L.E."/>
            <person name="Kurdoglu A."/>
            <person name="Lahiri S."/>
            <person name="Mastrian S.D."/>
            <person name="Miyashita H."/>
            <person name="Page L."/>
            <person name="Ramakrishna P."/>
            <person name="Satoh S."/>
            <person name="Sattley W.M."/>
            <person name="Shimada Y."/>
            <person name="Taylor H.L."/>
            <person name="Tomo T."/>
            <person name="Tsuchiya T."/>
            <person name="Wang Z.T."/>
            <person name="Raymond J."/>
            <person name="Mimuro M."/>
            <person name="Blankenship R.E."/>
            <person name="Touchman J.W."/>
        </authorList>
    </citation>
    <scope>NUCLEOTIDE SEQUENCE [LARGE SCALE GENOMIC DNA]</scope>
    <source>
        <strain evidence="19">MBIC 11017</strain>
    </source>
</reference>
<name>B0C256_ACAM1</name>
<evidence type="ECO:0000256" key="8">
    <source>
        <dbReference type="ARBA" id="ARBA00022723"/>
    </source>
</evidence>
<dbReference type="SUPFAM" id="SSF56059">
    <property type="entry name" value="Glutathione synthetase ATP-binding domain-like"/>
    <property type="match status" value="1"/>
</dbReference>
<dbReference type="InterPro" id="IPR023151">
    <property type="entry name" value="PEP_util_CS"/>
</dbReference>
<comment type="similarity">
    <text evidence="4">Belongs to the PEP-utilizing enzyme family.</text>
</comment>
<keyword evidence="8" id="KW-0479">Metal-binding</keyword>
<evidence type="ECO:0000313" key="19">
    <source>
        <dbReference type="Proteomes" id="UP000000268"/>
    </source>
</evidence>
<dbReference type="STRING" id="329726.AM1_2347"/>
<dbReference type="InterPro" id="IPR036637">
    <property type="entry name" value="Phosphohistidine_dom_sf"/>
</dbReference>
<dbReference type="InterPro" id="IPR002192">
    <property type="entry name" value="PPDK_AMP/ATP-bd"/>
</dbReference>